<dbReference type="EMBL" id="FN596502">
    <property type="protein sequence ID" value="CCB60264.1"/>
    <property type="molecule type" value="Genomic_DNA"/>
</dbReference>
<accession>F6HZZ8</accession>
<dbReference type="InParanoid" id="F6HZZ8"/>
<sequence>MEIKALERQLMPLIETCVTRKRKTILTQIEMERIQGPEGKSKVIFVLKRIVGTVDLCKRTKGNKI</sequence>
<protein>
    <submittedName>
        <fullName evidence="1">Uncharacterized protein</fullName>
    </submittedName>
</protein>
<dbReference type="STRING" id="29760.F6HZZ8"/>
<reference evidence="2" key="1">
    <citation type="journal article" date="2007" name="Nature">
        <title>The grapevine genome sequence suggests ancestral hexaploidization in major angiosperm phyla.</title>
        <authorList>
            <consortium name="The French-Italian Public Consortium for Grapevine Genome Characterization."/>
            <person name="Jaillon O."/>
            <person name="Aury J.-M."/>
            <person name="Noel B."/>
            <person name="Policriti A."/>
            <person name="Clepet C."/>
            <person name="Casagrande A."/>
            <person name="Choisne N."/>
            <person name="Aubourg S."/>
            <person name="Vitulo N."/>
            <person name="Jubin C."/>
            <person name="Vezzi A."/>
            <person name="Legeai F."/>
            <person name="Hugueney P."/>
            <person name="Dasilva C."/>
            <person name="Horner D."/>
            <person name="Mica E."/>
            <person name="Jublot D."/>
            <person name="Poulain J."/>
            <person name="Bruyere C."/>
            <person name="Billault A."/>
            <person name="Segurens B."/>
            <person name="Gouyvenoux M."/>
            <person name="Ugarte E."/>
            <person name="Cattonaro F."/>
            <person name="Anthouard V."/>
            <person name="Vico V."/>
            <person name="Del Fabbro C."/>
            <person name="Alaux M."/>
            <person name="Di Gaspero G."/>
            <person name="Dumas V."/>
            <person name="Felice N."/>
            <person name="Paillard S."/>
            <person name="Juman I."/>
            <person name="Moroldo M."/>
            <person name="Scalabrin S."/>
            <person name="Canaguier A."/>
            <person name="Le Clainche I."/>
            <person name="Malacrida G."/>
            <person name="Durand E."/>
            <person name="Pesole G."/>
            <person name="Laucou V."/>
            <person name="Chatelet P."/>
            <person name="Merdinoglu D."/>
            <person name="Delledonne M."/>
            <person name="Pezzotti M."/>
            <person name="Lecharny A."/>
            <person name="Scarpelli C."/>
            <person name="Artiguenave F."/>
            <person name="Pe M.E."/>
            <person name="Valle G."/>
            <person name="Morgante M."/>
            <person name="Caboche M."/>
            <person name="Adam-Blondon A.-F."/>
            <person name="Weissenbach J."/>
            <person name="Quetier F."/>
            <person name="Wincker P."/>
        </authorList>
    </citation>
    <scope>NUCLEOTIDE SEQUENCE [LARGE SCALE GENOMIC DNA]</scope>
    <source>
        <strain evidence="2">cv. Pinot noir / PN40024</strain>
    </source>
</reference>
<proteinExistence type="predicted"/>
<dbReference type="HOGENOM" id="CLU_2854258_0_0_1"/>
<evidence type="ECO:0000313" key="2">
    <source>
        <dbReference type="Proteomes" id="UP000009183"/>
    </source>
</evidence>
<organism evidence="1 2">
    <name type="scientific">Vitis vinifera</name>
    <name type="common">Grape</name>
    <dbReference type="NCBI Taxonomy" id="29760"/>
    <lineage>
        <taxon>Eukaryota</taxon>
        <taxon>Viridiplantae</taxon>
        <taxon>Streptophyta</taxon>
        <taxon>Embryophyta</taxon>
        <taxon>Tracheophyta</taxon>
        <taxon>Spermatophyta</taxon>
        <taxon>Magnoliopsida</taxon>
        <taxon>eudicotyledons</taxon>
        <taxon>Gunneridae</taxon>
        <taxon>Pentapetalae</taxon>
        <taxon>rosids</taxon>
        <taxon>Vitales</taxon>
        <taxon>Vitaceae</taxon>
        <taxon>Viteae</taxon>
        <taxon>Vitis</taxon>
    </lineage>
</organism>
<dbReference type="Proteomes" id="UP000009183">
    <property type="component" value="Chromosome 7"/>
</dbReference>
<keyword evidence="2" id="KW-1185">Reference proteome</keyword>
<dbReference type="PaxDb" id="29760-VIT_07s0005g06120.t01"/>
<evidence type="ECO:0000313" key="1">
    <source>
        <dbReference type="EMBL" id="CCB60264.1"/>
    </source>
</evidence>
<name>F6HZZ8_VITVI</name>
<gene>
    <name evidence="1" type="ordered locus">VIT_07s0005g06120</name>
</gene>
<dbReference type="AlphaFoldDB" id="F6HZZ8"/>
<dbReference type="OrthoDB" id="264392at2759"/>